<sequence length="295" mass="30743">MPKHTKIAFIGLGVMGFPMAGHLSKAEFSVTVYNRSPAKAELWQQTYRGERQSTPGLAAAGADIVLVCVGNDEDVRSVFYGEEGILAVIQPGTLVIDHTTTSADLARELSQAVAELGGQFLDAPVSGGQAGAVNGQLSIMAGGTESAFVAALPIFGTYGKGWQLLGPAGSGQLCKMVNQLCIAGILQGLSEGLALALASGLDIGTVQKVLAGGAAQSWQLENRALTMARGEYDFGFAIDWMVKDLGYCLDEAGSKGLALPVAAQVQGFYQELQADGQNRCDTSALLSRLVKPSES</sequence>
<evidence type="ECO:0000259" key="5">
    <source>
        <dbReference type="Pfam" id="PF03446"/>
    </source>
</evidence>
<dbReference type="EC" id="1.1.1.60" evidence="7"/>
<dbReference type="InterPro" id="IPR015815">
    <property type="entry name" value="HIBADH-related"/>
</dbReference>
<dbReference type="GO" id="GO:0050661">
    <property type="term" value="F:NADP binding"/>
    <property type="evidence" value="ECO:0007669"/>
    <property type="project" value="InterPro"/>
</dbReference>
<dbReference type="PIRSF" id="PIRSF000103">
    <property type="entry name" value="HIBADH"/>
    <property type="match status" value="1"/>
</dbReference>
<protein>
    <submittedName>
        <fullName evidence="7">2-hydroxy-3-oxopropionate reductase</fullName>
        <ecNumber evidence="7">1.1.1.60</ecNumber>
    </submittedName>
</protein>
<dbReference type="Gene3D" id="3.40.50.720">
    <property type="entry name" value="NAD(P)-binding Rossmann-like Domain"/>
    <property type="match status" value="1"/>
</dbReference>
<evidence type="ECO:0000256" key="4">
    <source>
        <dbReference type="PIRSR" id="PIRSR000103-1"/>
    </source>
</evidence>
<evidence type="ECO:0000313" key="8">
    <source>
        <dbReference type="Proteomes" id="UP000229757"/>
    </source>
</evidence>
<dbReference type="InterPro" id="IPR036291">
    <property type="entry name" value="NAD(P)-bd_dom_sf"/>
</dbReference>
<dbReference type="GO" id="GO:0008679">
    <property type="term" value="F:2-hydroxy-3-oxopropionate reductase activity"/>
    <property type="evidence" value="ECO:0007669"/>
    <property type="project" value="UniProtKB-EC"/>
</dbReference>
<dbReference type="SUPFAM" id="SSF51735">
    <property type="entry name" value="NAD(P)-binding Rossmann-fold domains"/>
    <property type="match status" value="1"/>
</dbReference>
<evidence type="ECO:0000313" key="7">
    <source>
        <dbReference type="EMBL" id="ATX76209.1"/>
    </source>
</evidence>
<dbReference type="Pfam" id="PF14833">
    <property type="entry name" value="NAD_binding_11"/>
    <property type="match status" value="1"/>
</dbReference>
<keyword evidence="2 7" id="KW-0560">Oxidoreductase</keyword>
<keyword evidence="3" id="KW-0520">NAD</keyword>
<evidence type="ECO:0000256" key="3">
    <source>
        <dbReference type="ARBA" id="ARBA00023027"/>
    </source>
</evidence>
<dbReference type="SUPFAM" id="SSF48179">
    <property type="entry name" value="6-phosphogluconate dehydrogenase C-terminal domain-like"/>
    <property type="match status" value="1"/>
</dbReference>
<dbReference type="GO" id="GO:0016054">
    <property type="term" value="P:organic acid catabolic process"/>
    <property type="evidence" value="ECO:0007669"/>
    <property type="project" value="UniProtKB-ARBA"/>
</dbReference>
<comment type="similarity">
    <text evidence="1">Belongs to the HIBADH-related family.</text>
</comment>
<dbReference type="PROSITE" id="PS00895">
    <property type="entry name" value="3_HYDROXYISOBUT_DH"/>
    <property type="match status" value="1"/>
</dbReference>
<dbReference type="PANTHER" id="PTHR43060">
    <property type="entry name" value="3-HYDROXYISOBUTYRATE DEHYDROGENASE-LIKE 1, MITOCHONDRIAL-RELATED"/>
    <property type="match status" value="1"/>
</dbReference>
<dbReference type="EMBL" id="CP011797">
    <property type="protein sequence ID" value="ATX76209.1"/>
    <property type="molecule type" value="Genomic_DNA"/>
</dbReference>
<organism evidence="7 8">
    <name type="scientific">Reinekea forsetii</name>
    <dbReference type="NCBI Taxonomy" id="1336806"/>
    <lineage>
        <taxon>Bacteria</taxon>
        <taxon>Pseudomonadati</taxon>
        <taxon>Pseudomonadota</taxon>
        <taxon>Gammaproteobacteria</taxon>
        <taxon>Oceanospirillales</taxon>
        <taxon>Saccharospirillaceae</taxon>
        <taxon>Reinekea</taxon>
    </lineage>
</organism>
<dbReference type="InterPro" id="IPR013328">
    <property type="entry name" value="6PGD_dom2"/>
</dbReference>
<dbReference type="Gene3D" id="1.10.1040.10">
    <property type="entry name" value="N-(1-d-carboxylethyl)-l-norvaline Dehydrogenase, domain 2"/>
    <property type="match status" value="1"/>
</dbReference>
<name>A0A2K8KQ95_9GAMM</name>
<evidence type="ECO:0000256" key="1">
    <source>
        <dbReference type="ARBA" id="ARBA00009080"/>
    </source>
</evidence>
<dbReference type="InterPro" id="IPR006115">
    <property type="entry name" value="6PGDH_NADP-bd"/>
</dbReference>
<dbReference type="Pfam" id="PF03446">
    <property type="entry name" value="NAD_binding_2"/>
    <property type="match status" value="1"/>
</dbReference>
<evidence type="ECO:0000259" key="6">
    <source>
        <dbReference type="Pfam" id="PF14833"/>
    </source>
</evidence>
<dbReference type="GO" id="GO:0051287">
    <property type="term" value="F:NAD binding"/>
    <property type="evidence" value="ECO:0007669"/>
    <property type="project" value="InterPro"/>
</dbReference>
<feature type="domain" description="3-hydroxyisobutyrate dehydrogenase-like NAD-binding" evidence="6">
    <location>
        <begin position="169"/>
        <end position="287"/>
    </location>
</feature>
<dbReference type="OrthoDB" id="9786703at2"/>
<dbReference type="PANTHER" id="PTHR43060:SF15">
    <property type="entry name" value="3-HYDROXYISOBUTYRATE DEHYDROGENASE-LIKE 1, MITOCHONDRIAL-RELATED"/>
    <property type="match status" value="1"/>
</dbReference>
<dbReference type="AlphaFoldDB" id="A0A2K8KQ95"/>
<dbReference type="InterPro" id="IPR002204">
    <property type="entry name" value="3-OH-isobutyrate_DH-rel_CS"/>
</dbReference>
<dbReference type="InterPro" id="IPR029154">
    <property type="entry name" value="HIBADH-like_NADP-bd"/>
</dbReference>
<feature type="domain" description="6-phosphogluconate dehydrogenase NADP-binding" evidence="5">
    <location>
        <begin position="6"/>
        <end position="162"/>
    </location>
</feature>
<accession>A0A2K8KQ95</accession>
<dbReference type="Proteomes" id="UP000229757">
    <property type="component" value="Chromosome"/>
</dbReference>
<dbReference type="InterPro" id="IPR008927">
    <property type="entry name" value="6-PGluconate_DH-like_C_sf"/>
</dbReference>
<proteinExistence type="inferred from homology"/>
<gene>
    <name evidence="7" type="ORF">REIFOR_01056</name>
</gene>
<dbReference type="RefSeq" id="WP_100256566.1">
    <property type="nucleotide sequence ID" value="NZ_CP011797.1"/>
</dbReference>
<feature type="active site" evidence="4">
    <location>
        <position position="175"/>
    </location>
</feature>
<reference evidence="7 8" key="1">
    <citation type="journal article" date="2017" name="Environ. Microbiol.">
        <title>Genomic and physiological analyses of 'Reinekea forsetii' reveal a versatile opportunistic lifestyle during spring algae blooms.</title>
        <authorList>
            <person name="Avci B."/>
            <person name="Hahnke R.L."/>
            <person name="Chafee M."/>
            <person name="Fischer T."/>
            <person name="Gruber-Vodicka H."/>
            <person name="Tegetmeyer H.E."/>
            <person name="Harder J."/>
            <person name="Fuchs B.M."/>
            <person name="Amann R.I."/>
            <person name="Teeling H."/>
        </authorList>
    </citation>
    <scope>NUCLEOTIDE SEQUENCE [LARGE SCALE GENOMIC DNA]</scope>
    <source>
        <strain evidence="7 8">Hel1_31_D35</strain>
    </source>
</reference>
<keyword evidence="8" id="KW-1185">Reference proteome</keyword>
<evidence type="ECO:0000256" key="2">
    <source>
        <dbReference type="ARBA" id="ARBA00023002"/>
    </source>
</evidence>
<dbReference type="KEGG" id="rfo:REIFOR_01056"/>